<sequence>MNSRKIAGLLYGVATIIVLGFSIYKIVIGEEIGFNEITTIGILVSTYFTMITWGSREEKDGIFPDDELGQRITEKSAKIGYFVLLIAIFIALVVDKIINGDSNIVLLLLMTLAMVTLPTIEYIYSKKF</sequence>
<proteinExistence type="predicted"/>
<keyword evidence="3" id="KW-1185">Reference proteome</keyword>
<name>A0A9E8RZN3_9BACI</name>
<feature type="transmembrane region" description="Helical" evidence="1">
    <location>
        <begin position="79"/>
        <end position="98"/>
    </location>
</feature>
<dbReference type="AlphaFoldDB" id="A0A9E8RZN3"/>
<dbReference type="RefSeq" id="WP_275419929.1">
    <property type="nucleotide sequence ID" value="NZ_CP106877.1"/>
</dbReference>
<keyword evidence="1" id="KW-1133">Transmembrane helix</keyword>
<reference evidence="2" key="1">
    <citation type="submission" date="2022-09" db="EMBL/GenBank/DDBJ databases">
        <title>Complete Genomes of Fervidibacillus albus and Fervidibacillus halotolerans isolated from tidal flat sediments.</title>
        <authorList>
            <person name="Kwon K.K."/>
            <person name="Yang S.-H."/>
            <person name="Park M.J."/>
            <person name="Oh H.-M."/>
        </authorList>
    </citation>
    <scope>NUCLEOTIDE SEQUENCE</scope>
    <source>
        <strain evidence="2">MEBiC13594</strain>
    </source>
</reference>
<gene>
    <name evidence="2" type="ORF">OE105_09410</name>
</gene>
<feature type="transmembrane region" description="Helical" evidence="1">
    <location>
        <begin position="32"/>
        <end position="53"/>
    </location>
</feature>
<dbReference type="EMBL" id="CP106877">
    <property type="protein sequence ID" value="WAA11807.1"/>
    <property type="molecule type" value="Genomic_DNA"/>
</dbReference>
<dbReference type="KEGG" id="fhl:OE105_09410"/>
<evidence type="ECO:0000256" key="1">
    <source>
        <dbReference type="SAM" id="Phobius"/>
    </source>
</evidence>
<evidence type="ECO:0000313" key="2">
    <source>
        <dbReference type="EMBL" id="WAA11807.1"/>
    </source>
</evidence>
<keyword evidence="1" id="KW-0812">Transmembrane</keyword>
<feature type="transmembrane region" description="Helical" evidence="1">
    <location>
        <begin position="104"/>
        <end position="124"/>
    </location>
</feature>
<evidence type="ECO:0000313" key="3">
    <source>
        <dbReference type="Proteomes" id="UP001164726"/>
    </source>
</evidence>
<dbReference type="Proteomes" id="UP001164726">
    <property type="component" value="Chromosome"/>
</dbReference>
<accession>A0A9E8RZN3</accession>
<keyword evidence="1" id="KW-0472">Membrane</keyword>
<organism evidence="2 3">
    <name type="scientific">Fervidibacillus halotolerans</name>
    <dbReference type="NCBI Taxonomy" id="2980027"/>
    <lineage>
        <taxon>Bacteria</taxon>
        <taxon>Bacillati</taxon>
        <taxon>Bacillota</taxon>
        <taxon>Bacilli</taxon>
        <taxon>Bacillales</taxon>
        <taxon>Bacillaceae</taxon>
        <taxon>Fervidibacillus</taxon>
    </lineage>
</organism>
<feature type="transmembrane region" description="Helical" evidence="1">
    <location>
        <begin position="7"/>
        <end position="26"/>
    </location>
</feature>
<protein>
    <recommendedName>
        <fullName evidence="4">DUF2178 domain-containing protein</fullName>
    </recommendedName>
</protein>
<evidence type="ECO:0008006" key="4">
    <source>
        <dbReference type="Google" id="ProtNLM"/>
    </source>
</evidence>